<protein>
    <submittedName>
        <fullName evidence="2">Uncharacterized protein dnajc30a</fullName>
    </submittedName>
</protein>
<evidence type="ECO:0000313" key="1">
    <source>
        <dbReference type="Proteomes" id="UP000000437"/>
    </source>
</evidence>
<dbReference type="RefSeq" id="XP_073771086.1">
    <property type="nucleotide sequence ID" value="XM_073914985.1"/>
</dbReference>
<organism evidence="1 2">
    <name type="scientific">Danio rerio</name>
    <name type="common">Zebrafish</name>
    <name type="synonym">Brachydanio rerio</name>
    <dbReference type="NCBI Taxonomy" id="7955"/>
    <lineage>
        <taxon>Eukaryota</taxon>
        <taxon>Metazoa</taxon>
        <taxon>Chordata</taxon>
        <taxon>Craniata</taxon>
        <taxon>Vertebrata</taxon>
        <taxon>Euteleostomi</taxon>
        <taxon>Actinopterygii</taxon>
        <taxon>Neopterygii</taxon>
        <taxon>Teleostei</taxon>
        <taxon>Ostariophysi</taxon>
        <taxon>Cypriniformes</taxon>
        <taxon>Danionidae</taxon>
        <taxon>Danioninae</taxon>
        <taxon>Danio</taxon>
    </lineage>
</organism>
<keyword evidence="1" id="KW-1185">Reference proteome</keyword>
<evidence type="ECO:0000313" key="2">
    <source>
        <dbReference type="RefSeq" id="XP_073771086.1"/>
    </source>
</evidence>
<gene>
    <name evidence="2" type="primary">dnajc30a</name>
</gene>
<dbReference type="Proteomes" id="UP000000437">
    <property type="component" value="Chromosome 10"/>
</dbReference>
<name>A0AC58GMV5_DANRE</name>
<accession>A0AC58GMV5</accession>
<sequence>MAEVRLRFGRGAYKLSNRPLLDKPVSNAAYIAALIKPPQLWEFDRIEADKILCETRPAGVETPRGSKETNSFNALLDSNISKWTDYRKLKSKASQTHAFSSKSSCLGKLISSHTGARSHLRRSIYKKTPYGRPNDYLWHFMSSSRAYSGTHYNSRPEEPLHKSKSAYYDILEVSQSATHAQIKTAYYKQSFIYHPDKNAGSEDATHRFSQINEAYSVLGNKELRRKYDRGILSQADLRGSSRGAAGRESPASGQQSRARHSSTVGFSQQKIFDFDTFIKAHYGEQLQKEKQRRQRMQEMLEKDSKRSEDMKKDVMAEVILGVIVILDE</sequence>
<reference evidence="2" key="1">
    <citation type="submission" date="2025-08" db="UniProtKB">
        <authorList>
            <consortium name="RefSeq"/>
        </authorList>
    </citation>
    <scope>IDENTIFICATION</scope>
    <source>
        <strain evidence="2">Tuebingen</strain>
        <tissue evidence="2">Fibroblasts and whole tissue</tissue>
    </source>
</reference>
<proteinExistence type="predicted"/>